<dbReference type="GO" id="GO:0098552">
    <property type="term" value="C:side of membrane"/>
    <property type="evidence" value="ECO:0007669"/>
    <property type="project" value="UniProtKB-KW"/>
</dbReference>
<keyword evidence="2" id="KW-1003">Cell membrane</keyword>
<reference evidence="10 11" key="1">
    <citation type="submission" date="2019-04" db="EMBL/GenBank/DDBJ databases">
        <title>High contiguity whole genome sequence and gene annotation resource for two Venturia nashicola isolates.</title>
        <authorList>
            <person name="Prokchorchik M."/>
            <person name="Won K."/>
            <person name="Lee Y."/>
            <person name="Choi E.D."/>
            <person name="Segonzac C."/>
            <person name="Sohn K.H."/>
        </authorList>
    </citation>
    <scope>NUCLEOTIDE SEQUENCE [LARGE SCALE GENOMIC DNA]</scope>
    <source>
        <strain evidence="10 11">PRI2</strain>
    </source>
</reference>
<evidence type="ECO:0000256" key="3">
    <source>
        <dbReference type="ARBA" id="ARBA00022622"/>
    </source>
</evidence>
<feature type="signal peptide" evidence="8">
    <location>
        <begin position="1"/>
        <end position="17"/>
    </location>
</feature>
<evidence type="ECO:0000256" key="8">
    <source>
        <dbReference type="SAM" id="SignalP"/>
    </source>
</evidence>
<proteinExistence type="predicted"/>
<feature type="chain" id="PRO_5021248286" evidence="8">
    <location>
        <begin position="18"/>
        <end position="203"/>
    </location>
</feature>
<dbReference type="CDD" id="cd21176">
    <property type="entry name" value="LPMO_auxiliary-like"/>
    <property type="match status" value="1"/>
</dbReference>
<dbReference type="Pfam" id="PF20238">
    <property type="entry name" value="BIM1-like_dom"/>
    <property type="match status" value="1"/>
</dbReference>
<evidence type="ECO:0000313" key="10">
    <source>
        <dbReference type="EMBL" id="TID20569.1"/>
    </source>
</evidence>
<evidence type="ECO:0000256" key="4">
    <source>
        <dbReference type="ARBA" id="ARBA00022729"/>
    </source>
</evidence>
<keyword evidence="11" id="KW-1185">Reference proteome</keyword>
<keyword evidence="6" id="KW-0325">Glycoprotein</keyword>
<feature type="domain" description="Copper acquisition factor BIM1-like" evidence="9">
    <location>
        <begin position="16"/>
        <end position="150"/>
    </location>
</feature>
<protein>
    <submittedName>
        <fullName evidence="10">Lysophospholipase 1</fullName>
    </submittedName>
</protein>
<keyword evidence="5" id="KW-0472">Membrane</keyword>
<dbReference type="GO" id="GO:0005886">
    <property type="term" value="C:plasma membrane"/>
    <property type="evidence" value="ECO:0007669"/>
    <property type="project" value="UniProtKB-SubCell"/>
</dbReference>
<evidence type="ECO:0000256" key="7">
    <source>
        <dbReference type="ARBA" id="ARBA00023288"/>
    </source>
</evidence>
<evidence type="ECO:0000256" key="5">
    <source>
        <dbReference type="ARBA" id="ARBA00023136"/>
    </source>
</evidence>
<keyword evidence="3" id="KW-0336">GPI-anchor</keyword>
<dbReference type="InterPro" id="IPR046530">
    <property type="entry name" value="BIM1-like_dom"/>
</dbReference>
<evidence type="ECO:0000256" key="1">
    <source>
        <dbReference type="ARBA" id="ARBA00004609"/>
    </source>
</evidence>
<dbReference type="PANTHER" id="PTHR34992:SF2">
    <property type="entry name" value="COPPER ACQUISITION FACTOR BIM1-LIKE DOMAIN-CONTAINING PROTEIN"/>
    <property type="match status" value="1"/>
</dbReference>
<dbReference type="PANTHER" id="PTHR34992">
    <property type="entry name" value="HYPHAL ANASTAMOSIS-7 PROTEIN"/>
    <property type="match status" value="1"/>
</dbReference>
<dbReference type="EMBL" id="SNSC02000010">
    <property type="protein sequence ID" value="TID20569.1"/>
    <property type="molecule type" value="Genomic_DNA"/>
</dbReference>
<evidence type="ECO:0000256" key="2">
    <source>
        <dbReference type="ARBA" id="ARBA00022475"/>
    </source>
</evidence>
<accession>A0A4Z1P2N2</accession>
<dbReference type="Proteomes" id="UP000298493">
    <property type="component" value="Unassembled WGS sequence"/>
</dbReference>
<organism evidence="10 11">
    <name type="scientific">Venturia nashicola</name>
    <dbReference type="NCBI Taxonomy" id="86259"/>
    <lineage>
        <taxon>Eukaryota</taxon>
        <taxon>Fungi</taxon>
        <taxon>Dikarya</taxon>
        <taxon>Ascomycota</taxon>
        <taxon>Pezizomycotina</taxon>
        <taxon>Dothideomycetes</taxon>
        <taxon>Pleosporomycetidae</taxon>
        <taxon>Venturiales</taxon>
        <taxon>Venturiaceae</taxon>
        <taxon>Venturia</taxon>
    </lineage>
</organism>
<evidence type="ECO:0000256" key="6">
    <source>
        <dbReference type="ARBA" id="ARBA00023180"/>
    </source>
</evidence>
<gene>
    <name evidence="10" type="ORF">E6O75_ATG05333</name>
</gene>
<dbReference type="InterPro" id="IPR046936">
    <property type="entry name" value="BIM1-like"/>
</dbReference>
<comment type="subcellular location">
    <subcellularLocation>
        <location evidence="1">Cell membrane</location>
        <topology evidence="1">Lipid-anchor</topology>
        <topology evidence="1">GPI-anchor</topology>
    </subcellularLocation>
</comment>
<keyword evidence="7" id="KW-0449">Lipoprotein</keyword>
<dbReference type="AlphaFoldDB" id="A0A4Z1P2N2"/>
<keyword evidence="4 8" id="KW-0732">Signal</keyword>
<sequence>MIFSSLALLALSSVASAHFRLYDPYWRGANVDQSNSSTNRTAWPLDGGSLLASFSHPWAHTYVNLGLGNEVTAFNISLVQGFNQTGNGTFCWSKTGQDVLKGLNLAEGQNASIQVIQISHSGGALYNCADITFSGTAKLLDAGVCKNGTGVGGVALQNAGTATSGNGSAAASGAATGDAASLRMKGGVVVGGLVVAGFWALVL</sequence>
<evidence type="ECO:0000313" key="11">
    <source>
        <dbReference type="Proteomes" id="UP000298493"/>
    </source>
</evidence>
<evidence type="ECO:0000259" key="9">
    <source>
        <dbReference type="Pfam" id="PF20238"/>
    </source>
</evidence>
<name>A0A4Z1P2N2_9PEZI</name>
<comment type="caution">
    <text evidence="10">The sequence shown here is derived from an EMBL/GenBank/DDBJ whole genome shotgun (WGS) entry which is preliminary data.</text>
</comment>